<dbReference type="PROSITE" id="PS50056">
    <property type="entry name" value="TYR_PHOSPHATASE_2"/>
    <property type="match status" value="1"/>
</dbReference>
<feature type="domain" description="Tyrosine-protein phosphatase" evidence="6">
    <location>
        <begin position="8"/>
        <end position="154"/>
    </location>
</feature>
<evidence type="ECO:0000256" key="3">
    <source>
        <dbReference type="ARBA" id="ARBA00022801"/>
    </source>
</evidence>
<dbReference type="SUPFAM" id="SSF52799">
    <property type="entry name" value="(Phosphotyrosine protein) phosphatases II"/>
    <property type="match status" value="1"/>
</dbReference>
<dbReference type="InterPro" id="IPR020422">
    <property type="entry name" value="TYR_PHOSPHATASE_DUAL_dom"/>
</dbReference>
<feature type="domain" description="Tyrosine specific protein phosphatases" evidence="7">
    <location>
        <begin position="97"/>
        <end position="141"/>
    </location>
</feature>
<dbReference type="PANTHER" id="PTHR23339">
    <property type="entry name" value="TYROSINE SPECIFIC PROTEIN PHOSPHATASE AND DUAL SPECIFICITY PROTEIN PHOSPHATASE"/>
    <property type="match status" value="1"/>
</dbReference>
<dbReference type="GO" id="GO:0004725">
    <property type="term" value="F:protein tyrosine phosphatase activity"/>
    <property type="evidence" value="ECO:0007669"/>
    <property type="project" value="UniProtKB-EC"/>
</dbReference>
<dbReference type="AlphaFoldDB" id="A0A3P8X6P8"/>
<evidence type="ECO:0000259" key="6">
    <source>
        <dbReference type="PROSITE" id="PS50054"/>
    </source>
</evidence>
<evidence type="ECO:0000256" key="4">
    <source>
        <dbReference type="ARBA" id="ARBA00022912"/>
    </source>
</evidence>
<keyword evidence="4" id="KW-0904">Protein phosphatase</keyword>
<dbReference type="GeneTree" id="ENSGT00940000155899"/>
<dbReference type="EC" id="3.1.3.48" evidence="2"/>
<dbReference type="Pfam" id="PF22785">
    <property type="entry name" value="Tc-R-P"/>
    <property type="match status" value="1"/>
</dbReference>
<proteinExistence type="inferred from homology"/>
<dbReference type="Ensembl" id="ENSCSET00000033979.1">
    <property type="protein sequence ID" value="ENSCSEP00000033545.1"/>
    <property type="gene ID" value="ENSCSEG00000021525.1"/>
</dbReference>
<reference evidence="8" key="3">
    <citation type="submission" date="2025-09" db="UniProtKB">
        <authorList>
            <consortium name="Ensembl"/>
        </authorList>
    </citation>
    <scope>IDENTIFICATION</scope>
</reference>
<dbReference type="PROSITE" id="PS50054">
    <property type="entry name" value="TYR_PHOSPHATASE_DUAL"/>
    <property type="match status" value="1"/>
</dbReference>
<reference evidence="8 9" key="1">
    <citation type="journal article" date="2014" name="Nat. Genet.">
        <title>Whole-genome sequence of a flatfish provides insights into ZW sex chromosome evolution and adaptation to a benthic lifestyle.</title>
        <authorList>
            <person name="Chen S."/>
            <person name="Zhang G."/>
            <person name="Shao C."/>
            <person name="Huang Q."/>
            <person name="Liu G."/>
            <person name="Zhang P."/>
            <person name="Song W."/>
            <person name="An N."/>
            <person name="Chalopin D."/>
            <person name="Volff J.N."/>
            <person name="Hong Y."/>
            <person name="Li Q."/>
            <person name="Sha Z."/>
            <person name="Zhou H."/>
            <person name="Xie M."/>
            <person name="Yu Q."/>
            <person name="Liu Y."/>
            <person name="Xiang H."/>
            <person name="Wang N."/>
            <person name="Wu K."/>
            <person name="Yang C."/>
            <person name="Zhou Q."/>
            <person name="Liao X."/>
            <person name="Yang L."/>
            <person name="Hu Q."/>
            <person name="Zhang J."/>
            <person name="Meng L."/>
            <person name="Jin L."/>
            <person name="Tian Y."/>
            <person name="Lian J."/>
            <person name="Yang J."/>
            <person name="Miao G."/>
            <person name="Liu S."/>
            <person name="Liang Z."/>
            <person name="Yan F."/>
            <person name="Li Y."/>
            <person name="Sun B."/>
            <person name="Zhang H."/>
            <person name="Zhang J."/>
            <person name="Zhu Y."/>
            <person name="Du M."/>
            <person name="Zhao Y."/>
            <person name="Schartl M."/>
            <person name="Tang Q."/>
            <person name="Wang J."/>
        </authorList>
    </citation>
    <scope>NUCLEOTIDE SEQUENCE</scope>
</reference>
<organism evidence="8 9">
    <name type="scientific">Cynoglossus semilaevis</name>
    <name type="common">Tongue sole</name>
    <dbReference type="NCBI Taxonomy" id="244447"/>
    <lineage>
        <taxon>Eukaryota</taxon>
        <taxon>Metazoa</taxon>
        <taxon>Chordata</taxon>
        <taxon>Craniata</taxon>
        <taxon>Vertebrata</taxon>
        <taxon>Euteleostomi</taxon>
        <taxon>Actinopterygii</taxon>
        <taxon>Neopterygii</taxon>
        <taxon>Teleostei</taxon>
        <taxon>Neoteleostei</taxon>
        <taxon>Acanthomorphata</taxon>
        <taxon>Carangaria</taxon>
        <taxon>Pleuronectiformes</taxon>
        <taxon>Pleuronectoidei</taxon>
        <taxon>Cynoglossidae</taxon>
        <taxon>Cynoglossinae</taxon>
        <taxon>Cynoglossus</taxon>
    </lineage>
</organism>
<evidence type="ECO:0000313" key="8">
    <source>
        <dbReference type="Ensembl" id="ENSCSEP00000033545.1"/>
    </source>
</evidence>
<sequence length="166" mass="18717">PPPRPTPPPAEVTDCLSPAGTQQQERLPSTSLYFTVTAVVRLNRKLYDSRRFERAGLDHHDFFFLDGTTPSDIIVRRFLHVLRIVFVPLNPCLCPITAGLGRTGTLIGCYLMKHFRFTAAEAIAWIRICRPGSIIGAQQNFLEERRQRTGHRGTEEESEGRLLSSV</sequence>
<dbReference type="Proteomes" id="UP000265120">
    <property type="component" value="Chromosome 20"/>
</dbReference>
<accession>A0A3P8X6P8</accession>
<dbReference type="InterPro" id="IPR029021">
    <property type="entry name" value="Prot-tyrosine_phosphatase-like"/>
</dbReference>
<keyword evidence="9" id="KW-1185">Reference proteome</keyword>
<reference evidence="8" key="2">
    <citation type="submission" date="2025-08" db="UniProtKB">
        <authorList>
            <consortium name="Ensembl"/>
        </authorList>
    </citation>
    <scope>IDENTIFICATION</scope>
</reference>
<feature type="compositionally biased region" description="Basic and acidic residues" evidence="5">
    <location>
        <begin position="145"/>
        <end position="155"/>
    </location>
</feature>
<dbReference type="Gene3D" id="3.90.190.10">
    <property type="entry name" value="Protein tyrosine phosphatase superfamily"/>
    <property type="match status" value="1"/>
</dbReference>
<evidence type="ECO:0000259" key="7">
    <source>
        <dbReference type="PROSITE" id="PS50056"/>
    </source>
</evidence>
<dbReference type="InterPro" id="IPR050561">
    <property type="entry name" value="PTP"/>
</dbReference>
<evidence type="ECO:0000313" key="9">
    <source>
        <dbReference type="Proteomes" id="UP000265120"/>
    </source>
</evidence>
<dbReference type="InterPro" id="IPR000387">
    <property type="entry name" value="Tyr_Pase_dom"/>
</dbReference>
<feature type="region of interest" description="Disordered" evidence="5">
    <location>
        <begin position="145"/>
        <end position="166"/>
    </location>
</feature>
<keyword evidence="3" id="KW-0378">Hydrolase</keyword>
<evidence type="ECO:0000256" key="5">
    <source>
        <dbReference type="SAM" id="MobiDB-lite"/>
    </source>
</evidence>
<evidence type="ECO:0000256" key="1">
    <source>
        <dbReference type="ARBA" id="ARBA00007315"/>
    </source>
</evidence>
<comment type="similarity">
    <text evidence="1">Belongs to the protein-tyrosine phosphatase family. Non-receptor class CDC14 subfamily.</text>
</comment>
<protein>
    <recommendedName>
        <fullName evidence="2">protein-tyrosine-phosphatase</fullName>
        <ecNumber evidence="2">3.1.3.48</ecNumber>
    </recommendedName>
</protein>
<dbReference type="FunFam" id="3.90.190.10:FF:000006">
    <property type="entry name" value="Dual specificity protein phosphatase CDC14B"/>
    <property type="match status" value="1"/>
</dbReference>
<evidence type="ECO:0000256" key="2">
    <source>
        <dbReference type="ARBA" id="ARBA00013064"/>
    </source>
</evidence>
<name>A0A3P8X6P8_CYNSE</name>